<proteinExistence type="predicted"/>
<dbReference type="EMBL" id="CAJVQC010022398">
    <property type="protein sequence ID" value="CAG8717751.1"/>
    <property type="molecule type" value="Genomic_DNA"/>
</dbReference>
<sequence>GRDYLNIVDNLADNRTEEKKECFLILPEESEKSVIKCQIVLSF</sequence>
<dbReference type="Proteomes" id="UP000789920">
    <property type="component" value="Unassembled WGS sequence"/>
</dbReference>
<name>A0ACA9PU43_9GLOM</name>
<evidence type="ECO:0000313" key="1">
    <source>
        <dbReference type="EMBL" id="CAG8717751.1"/>
    </source>
</evidence>
<keyword evidence="2" id="KW-1185">Reference proteome</keyword>
<accession>A0ACA9PU43</accession>
<gene>
    <name evidence="1" type="ORF">RPERSI_LOCUS11041</name>
</gene>
<comment type="caution">
    <text evidence="1">The sequence shown here is derived from an EMBL/GenBank/DDBJ whole genome shotgun (WGS) entry which is preliminary data.</text>
</comment>
<feature type="non-terminal residue" evidence="1">
    <location>
        <position position="1"/>
    </location>
</feature>
<protein>
    <submittedName>
        <fullName evidence="1">10957_t:CDS:1</fullName>
    </submittedName>
</protein>
<reference evidence="1" key="1">
    <citation type="submission" date="2021-06" db="EMBL/GenBank/DDBJ databases">
        <authorList>
            <person name="Kallberg Y."/>
            <person name="Tangrot J."/>
            <person name="Rosling A."/>
        </authorList>
    </citation>
    <scope>NUCLEOTIDE SEQUENCE</scope>
    <source>
        <strain evidence="1">MA461A</strain>
    </source>
</reference>
<organism evidence="1 2">
    <name type="scientific">Racocetra persica</name>
    <dbReference type="NCBI Taxonomy" id="160502"/>
    <lineage>
        <taxon>Eukaryota</taxon>
        <taxon>Fungi</taxon>
        <taxon>Fungi incertae sedis</taxon>
        <taxon>Mucoromycota</taxon>
        <taxon>Glomeromycotina</taxon>
        <taxon>Glomeromycetes</taxon>
        <taxon>Diversisporales</taxon>
        <taxon>Gigasporaceae</taxon>
        <taxon>Racocetra</taxon>
    </lineage>
</organism>
<evidence type="ECO:0000313" key="2">
    <source>
        <dbReference type="Proteomes" id="UP000789920"/>
    </source>
</evidence>